<evidence type="ECO:0000313" key="10">
    <source>
        <dbReference type="EMBL" id="KAK9883047.1"/>
    </source>
</evidence>
<sequence>MHGRIKVRTTEEQKILKDKENKRKICAYKKGMAYILSSRKKDSYDPESFSISSQILLLNPHVYTLWNYRKEVILMEIQKCCNMENELVKFLEKELDFTQQCIYNSPKCYSTWHHRYWILENHPSPNWDNEYTLCLKYLTVDDRNFLCWDYRRLILNKTGLCLEKELEFSTDRLNINFSNYSSWHYRSTLRVLNADTLENELNLVQNAVFTDPYDTSAWFYFRWILNHKEILREKRKEVLESLKN</sequence>
<keyword evidence="5 9" id="KW-0808">Transferase</keyword>
<comment type="caution">
    <text evidence="10">The sequence shown here is derived from an EMBL/GenBank/DDBJ whole genome shotgun (WGS) entry which is preliminary data.</text>
</comment>
<dbReference type="EMBL" id="JARQZJ010000091">
    <property type="protein sequence ID" value="KAK9883047.1"/>
    <property type="molecule type" value="Genomic_DNA"/>
</dbReference>
<accession>A0AAW1UHR7</accession>
<dbReference type="PANTHER" id="PTHR11129:SF2">
    <property type="entry name" value="GERANYLGERANYL TRANSFERASE TYPE-2 SUBUNIT ALPHA"/>
    <property type="match status" value="1"/>
</dbReference>
<proteinExistence type="inferred from homology"/>
<dbReference type="Gene3D" id="1.25.40.120">
    <property type="entry name" value="Protein prenylyltransferase"/>
    <property type="match status" value="1"/>
</dbReference>
<keyword evidence="6" id="KW-0677">Repeat</keyword>
<evidence type="ECO:0000256" key="6">
    <source>
        <dbReference type="ARBA" id="ARBA00022737"/>
    </source>
</evidence>
<dbReference type="InterPro" id="IPR002088">
    <property type="entry name" value="Prenyl_trans_a"/>
</dbReference>
<protein>
    <recommendedName>
        <fullName evidence="3 9">Geranylgeranyl transferase type-2 subunit alpha</fullName>
        <ecNumber evidence="2 9">2.5.1.60</ecNumber>
    </recommendedName>
    <alternativeName>
        <fullName evidence="7 9">Geranylgeranyl transferase type II subunit alpha</fullName>
    </alternativeName>
</protein>
<dbReference type="FunFam" id="1.25.40.120:FF:000035">
    <property type="entry name" value="Geranylgeranyl transferase type-2 subunit alpha"/>
    <property type="match status" value="1"/>
</dbReference>
<reference evidence="10 11" key="1">
    <citation type="submission" date="2023-03" db="EMBL/GenBank/DDBJ databases">
        <title>Genome insight into feeding habits of ladybird beetles.</title>
        <authorList>
            <person name="Li H.-S."/>
            <person name="Huang Y.-H."/>
            <person name="Pang H."/>
        </authorList>
    </citation>
    <scope>NUCLEOTIDE SEQUENCE [LARGE SCALE GENOMIC DNA]</scope>
    <source>
        <strain evidence="10">SYSU_2023b</strain>
        <tissue evidence="10">Whole body</tissue>
    </source>
</reference>
<evidence type="ECO:0000256" key="2">
    <source>
        <dbReference type="ARBA" id="ARBA00012656"/>
    </source>
</evidence>
<evidence type="ECO:0000256" key="3">
    <source>
        <dbReference type="ARBA" id="ARBA00014772"/>
    </source>
</evidence>
<dbReference type="GO" id="GO:0005968">
    <property type="term" value="C:Rab-protein geranylgeranyltransferase complex"/>
    <property type="evidence" value="ECO:0007669"/>
    <property type="project" value="TreeGrafter"/>
</dbReference>
<dbReference type="SUPFAM" id="SSF48439">
    <property type="entry name" value="Protein prenylyltransferase"/>
    <property type="match status" value="1"/>
</dbReference>
<comment type="function">
    <text evidence="9">Catalyzes the transfer of a geranyl-geranyl moiety from geranyl-geranyl pyrophosphate to cysteines occuring in specific C-terminal amino acid sequences.</text>
</comment>
<organism evidence="10 11">
    <name type="scientific">Henosepilachna vigintioctopunctata</name>
    <dbReference type="NCBI Taxonomy" id="420089"/>
    <lineage>
        <taxon>Eukaryota</taxon>
        <taxon>Metazoa</taxon>
        <taxon>Ecdysozoa</taxon>
        <taxon>Arthropoda</taxon>
        <taxon>Hexapoda</taxon>
        <taxon>Insecta</taxon>
        <taxon>Pterygota</taxon>
        <taxon>Neoptera</taxon>
        <taxon>Endopterygota</taxon>
        <taxon>Coleoptera</taxon>
        <taxon>Polyphaga</taxon>
        <taxon>Cucujiformia</taxon>
        <taxon>Coccinelloidea</taxon>
        <taxon>Coccinellidae</taxon>
        <taxon>Epilachninae</taxon>
        <taxon>Epilachnini</taxon>
        <taxon>Henosepilachna</taxon>
    </lineage>
</organism>
<keyword evidence="11" id="KW-1185">Reference proteome</keyword>
<dbReference type="AlphaFoldDB" id="A0AAW1UHR7"/>
<evidence type="ECO:0000256" key="8">
    <source>
        <dbReference type="ARBA" id="ARBA00047658"/>
    </source>
</evidence>
<dbReference type="GO" id="GO:0004663">
    <property type="term" value="F:Rab geranylgeranyltransferase activity"/>
    <property type="evidence" value="ECO:0007669"/>
    <property type="project" value="UniProtKB-UniRule"/>
</dbReference>
<dbReference type="EC" id="2.5.1.60" evidence="2 9"/>
<dbReference type="PANTHER" id="PTHR11129">
    <property type="entry name" value="PROTEIN FARNESYLTRANSFERASE ALPHA SUBUNIT/RAB GERANYLGERANYL TRANSFERASE ALPHA SUBUNIT"/>
    <property type="match status" value="1"/>
</dbReference>
<evidence type="ECO:0000256" key="1">
    <source>
        <dbReference type="ARBA" id="ARBA00006734"/>
    </source>
</evidence>
<dbReference type="GO" id="GO:0097354">
    <property type="term" value="P:prenylation"/>
    <property type="evidence" value="ECO:0007669"/>
    <property type="project" value="UniProtKB-UniRule"/>
</dbReference>
<evidence type="ECO:0000256" key="5">
    <source>
        <dbReference type="ARBA" id="ARBA00022679"/>
    </source>
</evidence>
<dbReference type="PROSITE" id="PS51147">
    <property type="entry name" value="PFTA"/>
    <property type="match status" value="5"/>
</dbReference>
<comment type="similarity">
    <text evidence="1 9">Belongs to the protein prenyltransferase subunit alpha family.</text>
</comment>
<name>A0AAW1UHR7_9CUCU</name>
<gene>
    <name evidence="10" type="ORF">WA026_001255</name>
</gene>
<comment type="catalytic activity">
    <reaction evidence="8 9">
        <text>geranylgeranyl diphosphate + L-cysteinyl-[protein] = S-geranylgeranyl-L-cysteinyl-[protein] + diphosphate</text>
        <dbReference type="Rhea" id="RHEA:21240"/>
        <dbReference type="Rhea" id="RHEA-COMP:10131"/>
        <dbReference type="Rhea" id="RHEA-COMP:11537"/>
        <dbReference type="ChEBI" id="CHEBI:29950"/>
        <dbReference type="ChEBI" id="CHEBI:33019"/>
        <dbReference type="ChEBI" id="CHEBI:57533"/>
        <dbReference type="ChEBI" id="CHEBI:86021"/>
        <dbReference type="EC" id="2.5.1.60"/>
    </reaction>
</comment>
<evidence type="ECO:0000256" key="4">
    <source>
        <dbReference type="ARBA" id="ARBA00022602"/>
    </source>
</evidence>
<dbReference type="Pfam" id="PF01239">
    <property type="entry name" value="PPTA"/>
    <property type="match status" value="4"/>
</dbReference>
<evidence type="ECO:0000313" key="11">
    <source>
        <dbReference type="Proteomes" id="UP001431783"/>
    </source>
</evidence>
<keyword evidence="4 9" id="KW-0637">Prenyltransferase</keyword>
<evidence type="ECO:0000256" key="9">
    <source>
        <dbReference type="RuleBase" id="RU367120"/>
    </source>
</evidence>
<evidence type="ECO:0000256" key="7">
    <source>
        <dbReference type="ARBA" id="ARBA00031267"/>
    </source>
</evidence>
<dbReference type="Proteomes" id="UP001431783">
    <property type="component" value="Unassembled WGS sequence"/>
</dbReference>